<evidence type="ECO:0000313" key="2">
    <source>
        <dbReference type="EMBL" id="PVH34481.1"/>
    </source>
</evidence>
<dbReference type="Proteomes" id="UP000243499">
    <property type="component" value="Chromosome 8"/>
</dbReference>
<evidence type="ECO:0000256" key="1">
    <source>
        <dbReference type="SAM" id="MobiDB-lite"/>
    </source>
</evidence>
<protein>
    <submittedName>
        <fullName evidence="2">Uncharacterized protein</fullName>
    </submittedName>
</protein>
<reference evidence="2" key="1">
    <citation type="submission" date="2018-04" db="EMBL/GenBank/DDBJ databases">
        <title>WGS assembly of Panicum hallii.</title>
        <authorList>
            <person name="Lovell J."/>
            <person name="Jenkins J."/>
            <person name="Lowry D."/>
            <person name="Mamidi S."/>
            <person name="Sreedasyam A."/>
            <person name="Weng X."/>
            <person name="Barry K."/>
            <person name="Bonette J."/>
            <person name="Campitelli B."/>
            <person name="Daum C."/>
            <person name="Gordon S."/>
            <person name="Gould B."/>
            <person name="Lipzen A."/>
            <person name="Macqueen A."/>
            <person name="Palacio-Mejia J."/>
            <person name="Plott C."/>
            <person name="Shakirov E."/>
            <person name="Shu S."/>
            <person name="Yoshinaga Y."/>
            <person name="Zane M."/>
            <person name="Rokhsar D."/>
            <person name="Grimwood J."/>
            <person name="Schmutz J."/>
            <person name="Juenger T."/>
        </authorList>
    </citation>
    <scope>NUCLEOTIDE SEQUENCE [LARGE SCALE GENOMIC DNA]</scope>
    <source>
        <strain evidence="2">FIL2</strain>
    </source>
</reference>
<feature type="region of interest" description="Disordered" evidence="1">
    <location>
        <begin position="41"/>
        <end position="74"/>
    </location>
</feature>
<dbReference type="AlphaFoldDB" id="A0A2T8IA05"/>
<accession>A0A2T8IA05</accession>
<organism evidence="2">
    <name type="scientific">Panicum hallii</name>
    <dbReference type="NCBI Taxonomy" id="206008"/>
    <lineage>
        <taxon>Eukaryota</taxon>
        <taxon>Viridiplantae</taxon>
        <taxon>Streptophyta</taxon>
        <taxon>Embryophyta</taxon>
        <taxon>Tracheophyta</taxon>
        <taxon>Spermatophyta</taxon>
        <taxon>Magnoliopsida</taxon>
        <taxon>Liliopsida</taxon>
        <taxon>Poales</taxon>
        <taxon>Poaceae</taxon>
        <taxon>PACMAD clade</taxon>
        <taxon>Panicoideae</taxon>
        <taxon>Panicodae</taxon>
        <taxon>Paniceae</taxon>
        <taxon>Panicinae</taxon>
        <taxon>Panicum</taxon>
        <taxon>Panicum sect. Panicum</taxon>
    </lineage>
</organism>
<name>A0A2T8IA05_9POAL</name>
<proteinExistence type="predicted"/>
<gene>
    <name evidence="2" type="ORF">PAHAL_8G229100</name>
</gene>
<sequence>MKKGERGLIQVANIKDHAATSIRPVTEGQQQPTTATAARRAAWATGTRVPRQAAAGERWGNGRPATSPVGRSGG</sequence>
<dbReference type="Gramene" id="PVH34481">
    <property type="protein sequence ID" value="PVH34481"/>
    <property type="gene ID" value="PAHAL_8G229100"/>
</dbReference>
<dbReference type="EMBL" id="CM008053">
    <property type="protein sequence ID" value="PVH34481.1"/>
    <property type="molecule type" value="Genomic_DNA"/>
</dbReference>